<dbReference type="Proteomes" id="UP000598775">
    <property type="component" value="Unassembled WGS sequence"/>
</dbReference>
<dbReference type="Pfam" id="PF07920">
    <property type="entry name" value="DUF1684"/>
    <property type="match status" value="1"/>
</dbReference>
<dbReference type="EMBL" id="BMGP01000001">
    <property type="protein sequence ID" value="GGF12048.1"/>
    <property type="molecule type" value="Genomic_DNA"/>
</dbReference>
<sequence>MEAEVTEADVTDVRDEATRLAAFREARRRFVAGAQGPLALVNTEWITGDPATGQTAYGVPGTWYPLAAGESGLKLKAQASDGIEVDGQLVDGTALVRGKDDPRASTVRFSDTVTGFVIANEDGEYALRVWDSASEANAEFGGIDAFDYNPDWVVEASFTPIEGGRAIGIEHLKDGGVTRERVVPAEITFTKDGVFYNLAAFQDDGGLLLVFSDATSGDTTYGVGRFLRPVPDAVAPAAVAPDTLAPDARTPETRAAAALAPDARPAGHVTLDFNRAYLPPCAFSYHFNCPMPPAQNRLTVPIAAGEKNVLNREGALLHG</sequence>
<evidence type="ECO:0000313" key="2">
    <source>
        <dbReference type="Proteomes" id="UP000598775"/>
    </source>
</evidence>
<dbReference type="RefSeq" id="WP_188672418.1">
    <property type="nucleotide sequence ID" value="NZ_BMGP01000001.1"/>
</dbReference>
<keyword evidence="2" id="KW-1185">Reference proteome</keyword>
<comment type="caution">
    <text evidence="1">The sequence shown here is derived from an EMBL/GenBank/DDBJ whole genome shotgun (WGS) entry which is preliminary data.</text>
</comment>
<accession>A0A917EU17</accession>
<proteinExistence type="predicted"/>
<dbReference type="PANTHER" id="PTHR41913:SF1">
    <property type="entry name" value="DUF1684 DOMAIN-CONTAINING PROTEIN"/>
    <property type="match status" value="1"/>
</dbReference>
<dbReference type="PANTHER" id="PTHR41913">
    <property type="entry name" value="DUF1684 DOMAIN-CONTAINING PROTEIN"/>
    <property type="match status" value="1"/>
</dbReference>
<name>A0A917EU17_9MICO</name>
<protein>
    <recommendedName>
        <fullName evidence="3">DUF1684 domain-containing protein</fullName>
    </recommendedName>
</protein>
<reference evidence="1 2" key="1">
    <citation type="journal article" date="2014" name="Int. J. Syst. Evol. Microbiol.">
        <title>Complete genome sequence of Corynebacterium casei LMG S-19264T (=DSM 44701T), isolated from a smear-ripened cheese.</title>
        <authorList>
            <consortium name="US DOE Joint Genome Institute (JGI-PGF)"/>
            <person name="Walter F."/>
            <person name="Albersmeier A."/>
            <person name="Kalinowski J."/>
            <person name="Ruckert C."/>
        </authorList>
    </citation>
    <scope>NUCLEOTIDE SEQUENCE [LARGE SCALE GENOMIC DNA]</scope>
    <source>
        <strain evidence="1 2">CGMCC 1.12976</strain>
    </source>
</reference>
<gene>
    <name evidence="1" type="ORF">GCM10011399_02430</name>
</gene>
<evidence type="ECO:0008006" key="3">
    <source>
        <dbReference type="Google" id="ProtNLM"/>
    </source>
</evidence>
<dbReference type="InterPro" id="IPR012467">
    <property type="entry name" value="DUF1684"/>
</dbReference>
<dbReference type="AlphaFoldDB" id="A0A917EU17"/>
<organism evidence="1 2">
    <name type="scientific">Subtercola lobariae</name>
    <dbReference type="NCBI Taxonomy" id="1588641"/>
    <lineage>
        <taxon>Bacteria</taxon>
        <taxon>Bacillati</taxon>
        <taxon>Actinomycetota</taxon>
        <taxon>Actinomycetes</taxon>
        <taxon>Micrococcales</taxon>
        <taxon>Microbacteriaceae</taxon>
        <taxon>Subtercola</taxon>
    </lineage>
</organism>
<evidence type="ECO:0000313" key="1">
    <source>
        <dbReference type="EMBL" id="GGF12048.1"/>
    </source>
</evidence>